<keyword evidence="4" id="KW-1185">Reference proteome</keyword>
<evidence type="ECO:0000313" key="4">
    <source>
        <dbReference type="Proteomes" id="UP000027665"/>
    </source>
</evidence>
<dbReference type="PANTHER" id="PTHR43854:SF1">
    <property type="entry name" value="INDOLEPYRUVATE OXIDOREDUCTASE SUBUNIT IORB"/>
    <property type="match status" value="1"/>
</dbReference>
<dbReference type="NCBIfam" id="NF005322">
    <property type="entry name" value="PRK06853.1-2"/>
    <property type="match status" value="1"/>
</dbReference>
<dbReference type="PATRIC" id="fig|2754.20.peg.115"/>
<evidence type="ECO:0000256" key="1">
    <source>
        <dbReference type="ARBA" id="ARBA00023002"/>
    </source>
</evidence>
<dbReference type="Pfam" id="PF01558">
    <property type="entry name" value="POR"/>
    <property type="match status" value="1"/>
</dbReference>
<evidence type="ECO:0000259" key="2">
    <source>
        <dbReference type="Pfam" id="PF01558"/>
    </source>
</evidence>
<name>A0A073IR91_9BACT</name>
<dbReference type="GO" id="GO:0043805">
    <property type="term" value="F:indolepyruvate ferredoxin oxidoreductase activity"/>
    <property type="evidence" value="ECO:0007669"/>
    <property type="project" value="UniProtKB-EC"/>
</dbReference>
<reference evidence="3 4" key="1">
    <citation type="submission" date="2014-04" db="EMBL/GenBank/DDBJ databases">
        <title>Draft Genome Sequence of Synergistes jonesii.</title>
        <authorList>
            <person name="Coil D.A."/>
            <person name="Eisen J.A."/>
            <person name="Holland-Moritz H.E."/>
        </authorList>
    </citation>
    <scope>NUCLEOTIDE SEQUENCE [LARGE SCALE GENOMIC DNA]</scope>
    <source>
        <strain evidence="3 4">78-1</strain>
    </source>
</reference>
<dbReference type="NCBIfam" id="NF005325">
    <property type="entry name" value="PRK06853.1-5"/>
    <property type="match status" value="1"/>
</dbReference>
<dbReference type="STRING" id="2754.EH55_04670"/>
<dbReference type="InterPro" id="IPR019752">
    <property type="entry name" value="Pyrv/ketoisovalerate_OxRed_cat"/>
</dbReference>
<dbReference type="OrthoDB" id="9789125at2"/>
<comment type="caution">
    <text evidence="3">The sequence shown here is derived from an EMBL/GenBank/DDBJ whole genome shotgun (WGS) entry which is preliminary data.</text>
</comment>
<dbReference type="EC" id="1.2.7.8" evidence="3"/>
<dbReference type="RefSeq" id="WP_037976034.1">
    <property type="nucleotide sequence ID" value="NZ_CAMETI010000025.1"/>
</dbReference>
<feature type="domain" description="Pyruvate/ketoisovalerate oxidoreductase catalytic" evidence="2">
    <location>
        <begin position="15"/>
        <end position="191"/>
    </location>
</feature>
<dbReference type="SUPFAM" id="SSF53323">
    <property type="entry name" value="Pyruvate-ferredoxin oxidoreductase, PFOR, domain III"/>
    <property type="match status" value="1"/>
</dbReference>
<dbReference type="InterPro" id="IPR052198">
    <property type="entry name" value="IorB_Oxidoreductase"/>
</dbReference>
<dbReference type="Proteomes" id="UP000027665">
    <property type="component" value="Unassembled WGS sequence"/>
</dbReference>
<dbReference type="PANTHER" id="PTHR43854">
    <property type="entry name" value="INDOLEPYRUVATE OXIDOREDUCTASE SUBUNIT IORB"/>
    <property type="match status" value="1"/>
</dbReference>
<dbReference type="EMBL" id="JMKI01000031">
    <property type="protein sequence ID" value="KEJ92299.1"/>
    <property type="molecule type" value="Genomic_DNA"/>
</dbReference>
<dbReference type="eggNOG" id="COG1014">
    <property type="taxonomic scope" value="Bacteria"/>
</dbReference>
<dbReference type="GeneID" id="90983593"/>
<keyword evidence="1 3" id="KW-0560">Oxidoreductase</keyword>
<keyword evidence="3" id="KW-0670">Pyruvate</keyword>
<sequence>MRDNGTKNILLVGVGGQGTILASKILSEGLLRRGYDVKMSEIHGMSQRGGSVSTHVRYGEKVASPVVPEGCADVLVAFEKAEAARWLHYLKKDGALVVNDFEIYSLPVLTGAAEYPEGIIERLKEKVQKIKCVDAARLAEELGNIRAQNVVLLGALVKALGLEGPDWKSVIKETVPAKLLDLNLKAFDAGLSQ</sequence>
<dbReference type="InterPro" id="IPR002869">
    <property type="entry name" value="Pyrv_flavodox_OxRed_cen"/>
</dbReference>
<proteinExistence type="predicted"/>
<gene>
    <name evidence="3" type="ORF">EH55_04670</name>
</gene>
<dbReference type="AlphaFoldDB" id="A0A073IR91"/>
<evidence type="ECO:0000313" key="3">
    <source>
        <dbReference type="EMBL" id="KEJ92299.1"/>
    </source>
</evidence>
<protein>
    <submittedName>
        <fullName evidence="3">Indolepyruvate oxidoreductase subunit beta</fullName>
        <ecNumber evidence="3">1.2.7.8</ecNumber>
    </submittedName>
</protein>
<organism evidence="3 4">
    <name type="scientific">Synergistes jonesii</name>
    <dbReference type="NCBI Taxonomy" id="2754"/>
    <lineage>
        <taxon>Bacteria</taxon>
        <taxon>Thermotogati</taxon>
        <taxon>Synergistota</taxon>
        <taxon>Synergistia</taxon>
        <taxon>Synergistales</taxon>
        <taxon>Synergistaceae</taxon>
        <taxon>Synergistes</taxon>
    </lineage>
</organism>
<dbReference type="Gene3D" id="3.40.920.10">
    <property type="entry name" value="Pyruvate-ferredoxin oxidoreductase, PFOR, domain III"/>
    <property type="match status" value="1"/>
</dbReference>
<accession>A0A073IR91</accession>